<dbReference type="AlphaFoldDB" id="A0A9X3IW75"/>
<evidence type="ECO:0000313" key="1">
    <source>
        <dbReference type="EMBL" id="MCY1004498.1"/>
    </source>
</evidence>
<evidence type="ECO:0000313" key="2">
    <source>
        <dbReference type="Proteomes" id="UP001150924"/>
    </source>
</evidence>
<dbReference type="Proteomes" id="UP001150924">
    <property type="component" value="Unassembled WGS sequence"/>
</dbReference>
<keyword evidence="2" id="KW-1185">Reference proteome</keyword>
<gene>
    <name evidence="1" type="ORF">OV079_02715</name>
</gene>
<comment type="caution">
    <text evidence="1">The sequence shown here is derived from an EMBL/GenBank/DDBJ whole genome shotgun (WGS) entry which is preliminary data.</text>
</comment>
<sequence length="65" mass="6911">MILEPHRCEVGPDEGRHAEARLSAEDPGVVLGEFSALTSAIGPRSSCMISGPAPRALRPHAVLYM</sequence>
<organism evidence="1 2">
    <name type="scientific">Nannocystis pusilla</name>
    <dbReference type="NCBI Taxonomy" id="889268"/>
    <lineage>
        <taxon>Bacteria</taxon>
        <taxon>Pseudomonadati</taxon>
        <taxon>Myxococcota</taxon>
        <taxon>Polyangia</taxon>
        <taxon>Nannocystales</taxon>
        <taxon>Nannocystaceae</taxon>
        <taxon>Nannocystis</taxon>
    </lineage>
</organism>
<dbReference type="RefSeq" id="WP_267766049.1">
    <property type="nucleotide sequence ID" value="NZ_JAPNKE010000002.1"/>
</dbReference>
<reference evidence="1" key="1">
    <citation type="submission" date="2022-11" db="EMBL/GenBank/DDBJ databases">
        <title>Minimal conservation of predation-associated metabolite biosynthetic gene clusters underscores biosynthetic potential of Myxococcota including descriptions for ten novel species: Archangium lansinium sp. nov., Myxococcus landrumus sp. nov., Nannocystis bai.</title>
        <authorList>
            <person name="Ahearne A."/>
            <person name="Stevens C."/>
            <person name="Phillips K."/>
        </authorList>
    </citation>
    <scope>NUCLEOTIDE SEQUENCE</scope>
    <source>
        <strain evidence="1">Na p29</strain>
    </source>
</reference>
<accession>A0A9X3IW75</accession>
<protein>
    <submittedName>
        <fullName evidence="1">Uncharacterized protein</fullName>
    </submittedName>
</protein>
<dbReference type="EMBL" id="JAPNKE010000002">
    <property type="protein sequence ID" value="MCY1004498.1"/>
    <property type="molecule type" value="Genomic_DNA"/>
</dbReference>
<proteinExistence type="predicted"/>
<name>A0A9X3IW75_9BACT</name>